<gene>
    <name evidence="2" type="ORF">GCM10017083_33910</name>
</gene>
<reference evidence="2" key="2">
    <citation type="submission" date="2020-09" db="EMBL/GenBank/DDBJ databases">
        <authorList>
            <person name="Sun Q."/>
            <person name="Kim S."/>
        </authorList>
    </citation>
    <scope>NUCLEOTIDE SEQUENCE</scope>
    <source>
        <strain evidence="2">KCTC 42651</strain>
    </source>
</reference>
<evidence type="ECO:0000313" key="2">
    <source>
        <dbReference type="EMBL" id="GHD55256.1"/>
    </source>
</evidence>
<organism evidence="2 3">
    <name type="scientific">Thalassobaculum fulvum</name>
    <dbReference type="NCBI Taxonomy" id="1633335"/>
    <lineage>
        <taxon>Bacteria</taxon>
        <taxon>Pseudomonadati</taxon>
        <taxon>Pseudomonadota</taxon>
        <taxon>Alphaproteobacteria</taxon>
        <taxon>Rhodospirillales</taxon>
        <taxon>Thalassobaculaceae</taxon>
        <taxon>Thalassobaculum</taxon>
    </lineage>
</organism>
<dbReference type="InterPro" id="IPR045394">
    <property type="entry name" value="Abhydrolase_dom"/>
</dbReference>
<comment type="caution">
    <text evidence="2">The sequence shown here is derived from an EMBL/GenBank/DDBJ whole genome shotgun (WGS) entry which is preliminary data.</text>
</comment>
<proteinExistence type="predicted"/>
<sequence>MSVSLVLSIDDRRPFADGHAFGEAGAYERITGKVRFKADPNGNQPRIVDLDKAPRDGDGLVDYAADFCLLKPAEPARGNGRVFFDYGNRGNKRALQFFNDAVGSNNPLAIEHAGNGFLMRRGYTVVWLAWQGDLLPGDGRLLLDVPVATENGRPITGTVRVEYIVNAPGIHVIPLSGLAPSRSYPAASLDTSKAQFTRRRYAASERQPIPAGAWAFARIEESPAVDGLGRDKAIAPSDSHLYMPGGFETGWIYELIYEARDPRVLGLGHLAVRDFVSFLKHADSDAAGTPNPLREAGGRVEKAYAWGRSQTGRCIRDFVWQGFNADAEGRRVFDGVLPHVAGGGKMWMNHRFAQLTVLPGQEHENHYTVVDRFPFSYARSTDHLTGRDDAILKRPDTDPLVIHTDTSSEYWHRRASLVVTDSEGRDLPQPDGVRVYCWAGSQHFASPLVAKPERGIAANLHNTVATSMFFRANLDNLDRWATDGTPPPASRVPSVADGTLVSAEEWRAGFPAVPGVMLPRGPSRLELLDFGSALDETGVIEHEPPRVVGDKEYPVLVPAGDADGNDRAGVRAPMVTAPLGTYVGWNLRRPELGHGAMVGITGAYLPFADTAEERVQTCDPRPAILQRYSDAADYVAAIRRAAEALVADGLMLEEDVERAVAAAANWNRARHTTRLPGEAS</sequence>
<dbReference type="Proteomes" id="UP000630353">
    <property type="component" value="Unassembled WGS sequence"/>
</dbReference>
<evidence type="ECO:0000313" key="3">
    <source>
        <dbReference type="Proteomes" id="UP000630353"/>
    </source>
</evidence>
<evidence type="ECO:0000259" key="1">
    <source>
        <dbReference type="Pfam" id="PF20091"/>
    </source>
</evidence>
<dbReference type="EMBL" id="BMZS01000008">
    <property type="protein sequence ID" value="GHD55256.1"/>
    <property type="molecule type" value="Genomic_DNA"/>
</dbReference>
<accession>A0A919CQH7</accession>
<keyword evidence="3" id="KW-1185">Reference proteome</keyword>
<dbReference type="AlphaFoldDB" id="A0A919CQH7"/>
<name>A0A919CQH7_9PROT</name>
<dbReference type="Pfam" id="PF20091">
    <property type="entry name" value="Abhydrolase_10"/>
    <property type="match status" value="1"/>
</dbReference>
<feature type="domain" description="Alpha/beta hydrolase" evidence="1">
    <location>
        <begin position="287"/>
        <end position="660"/>
    </location>
</feature>
<dbReference type="RefSeq" id="WP_189991784.1">
    <property type="nucleotide sequence ID" value="NZ_BMZS01000008.1"/>
</dbReference>
<reference evidence="2" key="1">
    <citation type="journal article" date="2014" name="Int. J. Syst. Evol. Microbiol.">
        <title>Complete genome sequence of Corynebacterium casei LMG S-19264T (=DSM 44701T), isolated from a smear-ripened cheese.</title>
        <authorList>
            <consortium name="US DOE Joint Genome Institute (JGI-PGF)"/>
            <person name="Walter F."/>
            <person name="Albersmeier A."/>
            <person name="Kalinowski J."/>
            <person name="Ruckert C."/>
        </authorList>
    </citation>
    <scope>NUCLEOTIDE SEQUENCE</scope>
    <source>
        <strain evidence="2">KCTC 42651</strain>
    </source>
</reference>
<protein>
    <recommendedName>
        <fullName evidence="1">Alpha/beta hydrolase domain-containing protein</fullName>
    </recommendedName>
</protein>